<keyword evidence="2 5" id="KW-0479">Metal-binding</keyword>
<dbReference type="Pfam" id="PF00067">
    <property type="entry name" value="p450"/>
    <property type="match status" value="1"/>
</dbReference>
<dbReference type="InterPro" id="IPR036396">
    <property type="entry name" value="Cyt_P450_sf"/>
</dbReference>
<evidence type="ECO:0000256" key="1">
    <source>
        <dbReference type="ARBA" id="ARBA00010617"/>
    </source>
</evidence>
<dbReference type="CDD" id="cd11064">
    <property type="entry name" value="CYP86A"/>
    <property type="match status" value="1"/>
</dbReference>
<name>A0A833QYR0_9POAL</name>
<dbReference type="GO" id="GO:0004497">
    <property type="term" value="F:monooxygenase activity"/>
    <property type="evidence" value="ECO:0007669"/>
    <property type="project" value="InterPro"/>
</dbReference>
<evidence type="ECO:0000256" key="3">
    <source>
        <dbReference type="ARBA" id="ARBA00023002"/>
    </source>
</evidence>
<evidence type="ECO:0000313" key="8">
    <source>
        <dbReference type="EMBL" id="KAF3332079.1"/>
    </source>
</evidence>
<proteinExistence type="inferred from homology"/>
<accession>A0A833QYR0</accession>
<organism evidence="8 9">
    <name type="scientific">Carex littledalei</name>
    <dbReference type="NCBI Taxonomy" id="544730"/>
    <lineage>
        <taxon>Eukaryota</taxon>
        <taxon>Viridiplantae</taxon>
        <taxon>Streptophyta</taxon>
        <taxon>Embryophyta</taxon>
        <taxon>Tracheophyta</taxon>
        <taxon>Spermatophyta</taxon>
        <taxon>Magnoliopsida</taxon>
        <taxon>Liliopsida</taxon>
        <taxon>Poales</taxon>
        <taxon>Cyperaceae</taxon>
        <taxon>Cyperoideae</taxon>
        <taxon>Cariceae</taxon>
        <taxon>Carex</taxon>
        <taxon>Carex subgen. Euthyceras</taxon>
    </lineage>
</organism>
<comment type="similarity">
    <text evidence="1">Belongs to the cytochrome P450 family.</text>
</comment>
<dbReference type="PRINTS" id="PR00463">
    <property type="entry name" value="EP450I"/>
</dbReference>
<evidence type="ECO:0000313" key="9">
    <source>
        <dbReference type="Proteomes" id="UP000623129"/>
    </source>
</evidence>
<dbReference type="PANTHER" id="PTHR24296">
    <property type="entry name" value="CYTOCHROME P450"/>
    <property type="match status" value="1"/>
</dbReference>
<comment type="cofactor">
    <cofactor evidence="5">
        <name>heme</name>
        <dbReference type="ChEBI" id="CHEBI:30413"/>
    </cofactor>
</comment>
<dbReference type="SUPFAM" id="SSF48264">
    <property type="entry name" value="Cytochrome P450"/>
    <property type="match status" value="1"/>
</dbReference>
<gene>
    <name evidence="8" type="ORF">FCM35_KLT03485</name>
</gene>
<evidence type="ECO:0000256" key="6">
    <source>
        <dbReference type="SAM" id="Coils"/>
    </source>
</evidence>
<dbReference type="GO" id="GO:0016705">
    <property type="term" value="F:oxidoreductase activity, acting on paired donors, with incorporation or reduction of molecular oxygen"/>
    <property type="evidence" value="ECO:0007669"/>
    <property type="project" value="InterPro"/>
</dbReference>
<dbReference type="Gene3D" id="1.10.630.10">
    <property type="entry name" value="Cytochrome P450"/>
    <property type="match status" value="1"/>
</dbReference>
<protein>
    <submittedName>
        <fullName evidence="8">Cytochrome P450 94C1</fullName>
    </submittedName>
</protein>
<dbReference type="InterPro" id="IPR001128">
    <property type="entry name" value="Cyt_P450"/>
</dbReference>
<dbReference type="GO" id="GO:0005506">
    <property type="term" value="F:iron ion binding"/>
    <property type="evidence" value="ECO:0007669"/>
    <property type="project" value="InterPro"/>
</dbReference>
<dbReference type="EMBL" id="SWLB01000012">
    <property type="protein sequence ID" value="KAF3332079.1"/>
    <property type="molecule type" value="Genomic_DNA"/>
</dbReference>
<keyword evidence="7" id="KW-0472">Membrane</keyword>
<keyword evidence="3" id="KW-0560">Oxidoreductase</keyword>
<keyword evidence="7" id="KW-0812">Transmembrane</keyword>
<dbReference type="AlphaFoldDB" id="A0A833QYR0"/>
<keyword evidence="7" id="KW-1133">Transmembrane helix</keyword>
<keyword evidence="6" id="KW-0175">Coiled coil</keyword>
<keyword evidence="9" id="KW-1185">Reference proteome</keyword>
<feature type="coiled-coil region" evidence="6">
    <location>
        <begin position="243"/>
        <end position="270"/>
    </location>
</feature>
<dbReference type="GO" id="GO:0020037">
    <property type="term" value="F:heme binding"/>
    <property type="evidence" value="ECO:0007669"/>
    <property type="project" value="InterPro"/>
</dbReference>
<evidence type="ECO:0000256" key="2">
    <source>
        <dbReference type="ARBA" id="ARBA00022723"/>
    </source>
</evidence>
<evidence type="ECO:0000256" key="4">
    <source>
        <dbReference type="ARBA" id="ARBA00023004"/>
    </source>
</evidence>
<evidence type="ECO:0000256" key="5">
    <source>
        <dbReference type="PIRSR" id="PIRSR602401-1"/>
    </source>
</evidence>
<keyword evidence="5" id="KW-0349">Heme</keyword>
<comment type="caution">
    <text evidence="8">The sequence shown here is derived from an EMBL/GenBank/DDBJ whole genome shotgun (WGS) entry which is preliminary data.</text>
</comment>
<dbReference type="PROSITE" id="PS51257">
    <property type="entry name" value="PROKAR_LIPOPROTEIN"/>
    <property type="match status" value="1"/>
</dbReference>
<dbReference type="InterPro" id="IPR002401">
    <property type="entry name" value="Cyt_P450_E_grp-I"/>
</dbReference>
<dbReference type="PRINTS" id="PR00385">
    <property type="entry name" value="P450"/>
</dbReference>
<feature type="binding site" description="axial binding residue" evidence="5">
    <location>
        <position position="449"/>
    </location>
    <ligand>
        <name>heme</name>
        <dbReference type="ChEBI" id="CHEBI:30413"/>
    </ligand>
    <ligandPart>
        <name>Fe</name>
        <dbReference type="ChEBI" id="CHEBI:18248"/>
    </ligandPart>
</feature>
<evidence type="ECO:0000256" key="7">
    <source>
        <dbReference type="SAM" id="Phobius"/>
    </source>
</evidence>
<keyword evidence="4 5" id="KW-0408">Iron</keyword>
<feature type="transmembrane region" description="Helical" evidence="7">
    <location>
        <begin position="12"/>
        <end position="31"/>
    </location>
</feature>
<dbReference type="OrthoDB" id="1470350at2759"/>
<reference evidence="8" key="1">
    <citation type="submission" date="2020-01" db="EMBL/GenBank/DDBJ databases">
        <title>Genome sequence of Kobresia littledalei, the first chromosome-level genome in the family Cyperaceae.</title>
        <authorList>
            <person name="Qu G."/>
        </authorList>
    </citation>
    <scope>NUCLEOTIDE SEQUENCE</scope>
    <source>
        <strain evidence="8">C.B.Clarke</strain>
        <tissue evidence="8">Leaf</tissue>
    </source>
</reference>
<dbReference type="Proteomes" id="UP000623129">
    <property type="component" value="Unassembled WGS sequence"/>
</dbReference>
<sequence length="507" mass="57442">MEKETIQAHLSFLLFFFAVSFSILACLLFLIHKSERWRWQWWCSCSICKAYVTSSWVSEHRNLCDWYTHLLRSSPTRTIHIHVLRNTVTADPANVEHMLKTNFNNYPKGKPFSAILGDFLGQGIFNVDGDHWMLQRKLAASELGSPVVRAFAMKIVSSEVVQRLLPLLHTAAAEQQQLDLQDVFKRFSFDCICKISFGVDPGCLELSLPMCEFAAAFDRASMLSARRGAAPAPAVWRLKRLLNIGEERELKEAIRMIDLLAEEVIRQRRKLGVSSSNDLLSRFMASIDNDRYLRDIIVSFMLAGRDTIASALTGFFLLLSRHPHVKSSIRHEIDTASSSTKNKNYCSNASLDGIRGMHYVHAALYESMRLFPPVQFDSKFCIGDDMLPDGTNVTKGTRVTYHAYAMGRMEDVWGPDYDEFRPERWLNDGKFVPVSPFKYPVFQGGVRVCVGKEMALMEMKTVIVSVVRNFDLEVVSETVDGSPKFAPGLTATFAGGLPVRVRRREIT</sequence>